<protein>
    <recommendedName>
        <fullName evidence="11">Riboflavin transporter</fullName>
    </recommendedName>
</protein>
<feature type="transmembrane region" description="Helical" evidence="8">
    <location>
        <begin position="101"/>
        <end position="128"/>
    </location>
</feature>
<feature type="transmembrane region" description="Helical" evidence="8">
    <location>
        <begin position="65"/>
        <end position="89"/>
    </location>
</feature>
<keyword evidence="5 8" id="KW-0812">Transmembrane</keyword>
<comment type="subcellular location">
    <subcellularLocation>
        <location evidence="1">Cell membrane</location>
        <topology evidence="1">Multi-pass membrane protein</topology>
    </subcellularLocation>
</comment>
<feature type="transmembrane region" description="Helical" evidence="8">
    <location>
        <begin position="164"/>
        <end position="186"/>
    </location>
</feature>
<feature type="transmembrane region" description="Helical" evidence="8">
    <location>
        <begin position="219"/>
        <end position="242"/>
    </location>
</feature>
<evidence type="ECO:0000256" key="4">
    <source>
        <dbReference type="ARBA" id="ARBA00022475"/>
    </source>
</evidence>
<keyword evidence="3" id="KW-0813">Transport</keyword>
<keyword evidence="4" id="KW-1003">Cell membrane</keyword>
<feature type="transmembrane region" description="Helical" evidence="8">
    <location>
        <begin position="134"/>
        <end position="157"/>
    </location>
</feature>
<keyword evidence="6 8" id="KW-1133">Transmembrane helix</keyword>
<gene>
    <name evidence="9" type="ORF">SUBVAR_05103</name>
</gene>
<evidence type="ECO:0000256" key="7">
    <source>
        <dbReference type="ARBA" id="ARBA00023136"/>
    </source>
</evidence>
<dbReference type="Gene3D" id="1.10.1760.20">
    <property type="match status" value="1"/>
</dbReference>
<comment type="similarity">
    <text evidence="2">Belongs to the prokaryotic riboflavin transporter (P-RFT) (TC 2.A.87) family.</text>
</comment>
<evidence type="ECO:0000256" key="5">
    <source>
        <dbReference type="ARBA" id="ARBA00022692"/>
    </source>
</evidence>
<dbReference type="PANTHER" id="PTHR38438:SF1">
    <property type="entry name" value="RIBOFLAVIN TRANSPORTER RIBU"/>
    <property type="match status" value="1"/>
</dbReference>
<dbReference type="STRING" id="411471.SUBVAR_05103"/>
<evidence type="ECO:0000256" key="1">
    <source>
        <dbReference type="ARBA" id="ARBA00004651"/>
    </source>
</evidence>
<dbReference type="EMBL" id="ACBY02000020">
    <property type="protein sequence ID" value="EFB76723.1"/>
    <property type="molecule type" value="Genomic_DNA"/>
</dbReference>
<evidence type="ECO:0008006" key="11">
    <source>
        <dbReference type="Google" id="ProtNLM"/>
    </source>
</evidence>
<evidence type="ECO:0000313" key="10">
    <source>
        <dbReference type="Proteomes" id="UP000003438"/>
    </source>
</evidence>
<evidence type="ECO:0000256" key="6">
    <source>
        <dbReference type="ARBA" id="ARBA00022989"/>
    </source>
</evidence>
<dbReference type="InterPro" id="IPR024529">
    <property type="entry name" value="ECF_trnsprt_substrate-spec"/>
</dbReference>
<evidence type="ECO:0000256" key="8">
    <source>
        <dbReference type="SAM" id="Phobius"/>
    </source>
</evidence>
<dbReference type="HOGENOM" id="CLU_086673_1_0_9"/>
<evidence type="ECO:0000256" key="2">
    <source>
        <dbReference type="ARBA" id="ARBA00005540"/>
    </source>
</evidence>
<dbReference type="InterPro" id="IPR025720">
    <property type="entry name" value="RibU"/>
</dbReference>
<dbReference type="eggNOG" id="COG3601">
    <property type="taxonomic scope" value="Bacteria"/>
</dbReference>
<proteinExistence type="inferred from homology"/>
<reference evidence="9" key="1">
    <citation type="submission" date="2009-12" db="EMBL/GenBank/DDBJ databases">
        <authorList>
            <person name="Weinstock G."/>
            <person name="Sodergren E."/>
            <person name="Clifton S."/>
            <person name="Fulton L."/>
            <person name="Fulton B."/>
            <person name="Courtney L."/>
            <person name="Fronick C."/>
            <person name="Harrison M."/>
            <person name="Strong C."/>
            <person name="Farmer C."/>
            <person name="Delahaunty K."/>
            <person name="Markovic C."/>
            <person name="Hall O."/>
            <person name="Minx P."/>
            <person name="Tomlinson C."/>
            <person name="Mitreva M."/>
            <person name="Nelson J."/>
            <person name="Hou S."/>
            <person name="Wollam A."/>
            <person name="Pepin K.H."/>
            <person name="Johnson M."/>
            <person name="Bhonagiri V."/>
            <person name="Nash W.E."/>
            <person name="Warren W."/>
            <person name="Chinwalla A."/>
            <person name="Mardis E.R."/>
            <person name="Wilson R.K."/>
        </authorList>
    </citation>
    <scope>NUCLEOTIDE SEQUENCE [LARGE SCALE GENOMIC DNA]</scope>
    <source>
        <strain evidence="9">DSM 15176</strain>
    </source>
</reference>
<dbReference type="Proteomes" id="UP000003438">
    <property type="component" value="Unassembled WGS sequence"/>
</dbReference>
<dbReference type="GO" id="GO:0005886">
    <property type="term" value="C:plasma membrane"/>
    <property type="evidence" value="ECO:0007669"/>
    <property type="project" value="UniProtKB-SubCell"/>
</dbReference>
<name>D1PL65_9FIRM</name>
<organism evidence="9 10">
    <name type="scientific">Subdoligranulum variabile DSM 15176</name>
    <dbReference type="NCBI Taxonomy" id="411471"/>
    <lineage>
        <taxon>Bacteria</taxon>
        <taxon>Bacillati</taxon>
        <taxon>Bacillota</taxon>
        <taxon>Clostridia</taxon>
        <taxon>Eubacteriales</taxon>
        <taxon>Oscillospiraceae</taxon>
        <taxon>Subdoligranulum</taxon>
    </lineage>
</organism>
<sequence>MKETESCLLCFFALLLYPYGNRAFVFAGRKHNQPPAVLSHRNRLSQTIFREENLMTKTHNHVRELTVTAMLCAIATVLMFLDFSLPMFIPSFVKMDVSELPALLASFSLGPVYGVATCLVKNILSMIFHGSTGGIGEVCNFLLGASFVGTAGVIYRFHKTRKGAVAGCLIGAVVMALVSVPVNYFLSYPVYAAMFGGLDNIIAAYQELRPGTDGLLECLLVFNMPFTLVKGLIDAVLCFLIYKPLSPILHGRR</sequence>
<dbReference type="AlphaFoldDB" id="D1PL65"/>
<comment type="caution">
    <text evidence="9">The sequence shown here is derived from an EMBL/GenBank/DDBJ whole genome shotgun (WGS) entry which is preliminary data.</text>
</comment>
<accession>D1PL65</accession>
<dbReference type="GO" id="GO:0032217">
    <property type="term" value="F:riboflavin transmembrane transporter activity"/>
    <property type="evidence" value="ECO:0007669"/>
    <property type="project" value="InterPro"/>
</dbReference>
<dbReference type="Pfam" id="PF12822">
    <property type="entry name" value="ECF_trnsprt"/>
    <property type="match status" value="1"/>
</dbReference>
<evidence type="ECO:0000313" key="9">
    <source>
        <dbReference type="EMBL" id="EFB76723.1"/>
    </source>
</evidence>
<evidence type="ECO:0000256" key="3">
    <source>
        <dbReference type="ARBA" id="ARBA00022448"/>
    </source>
</evidence>
<keyword evidence="7 8" id="KW-0472">Membrane</keyword>
<dbReference type="PANTHER" id="PTHR38438">
    <property type="entry name" value="RIBOFLAVIN TRANSPORTER RIBU"/>
    <property type="match status" value="1"/>
</dbReference>
<keyword evidence="10" id="KW-1185">Reference proteome</keyword>